<evidence type="ECO:0000256" key="7">
    <source>
        <dbReference type="ARBA" id="ARBA00023136"/>
    </source>
</evidence>
<feature type="transmembrane region" description="Helical" evidence="8">
    <location>
        <begin position="188"/>
        <end position="212"/>
    </location>
</feature>
<evidence type="ECO:0000256" key="8">
    <source>
        <dbReference type="SAM" id="Phobius"/>
    </source>
</evidence>
<feature type="transmembrane region" description="Helical" evidence="8">
    <location>
        <begin position="130"/>
        <end position="151"/>
    </location>
</feature>
<evidence type="ECO:0000313" key="10">
    <source>
        <dbReference type="Proteomes" id="UP000252884"/>
    </source>
</evidence>
<keyword evidence="5 8" id="KW-0812">Transmembrane</keyword>
<evidence type="ECO:0000256" key="5">
    <source>
        <dbReference type="ARBA" id="ARBA00022692"/>
    </source>
</evidence>
<dbReference type="InterPro" id="IPR011606">
    <property type="entry name" value="Brnchd-chn_aa_trnsp_permease"/>
</dbReference>
<protein>
    <submittedName>
        <fullName evidence="9">Putative branched-subunit amino acid permease</fullName>
    </submittedName>
</protein>
<dbReference type="GO" id="GO:1903785">
    <property type="term" value="P:L-valine transmembrane transport"/>
    <property type="evidence" value="ECO:0007669"/>
    <property type="project" value="TreeGrafter"/>
</dbReference>
<evidence type="ECO:0000256" key="3">
    <source>
        <dbReference type="ARBA" id="ARBA00022448"/>
    </source>
</evidence>
<feature type="transmembrane region" description="Helical" evidence="8">
    <location>
        <begin position="15"/>
        <end position="39"/>
    </location>
</feature>
<organism evidence="9 10">
    <name type="scientific">Pseudorhodoferax soli</name>
    <dbReference type="NCBI Taxonomy" id="545864"/>
    <lineage>
        <taxon>Bacteria</taxon>
        <taxon>Pseudomonadati</taxon>
        <taxon>Pseudomonadota</taxon>
        <taxon>Betaproteobacteria</taxon>
        <taxon>Burkholderiales</taxon>
        <taxon>Comamonadaceae</taxon>
    </lineage>
</organism>
<reference evidence="9 10" key="1">
    <citation type="submission" date="2018-07" db="EMBL/GenBank/DDBJ databases">
        <title>Genomic Encyclopedia of Type Strains, Phase IV (KMG-IV): sequencing the most valuable type-strain genomes for metagenomic binning, comparative biology and taxonomic classification.</title>
        <authorList>
            <person name="Goeker M."/>
        </authorList>
    </citation>
    <scope>NUCLEOTIDE SEQUENCE [LARGE SCALE GENOMIC DNA]</scope>
    <source>
        <strain evidence="9 10">DSM 21634</strain>
    </source>
</reference>
<dbReference type="Proteomes" id="UP000252884">
    <property type="component" value="Unassembled WGS sequence"/>
</dbReference>
<gene>
    <name evidence="9" type="ORF">DES41_10332</name>
</gene>
<comment type="subcellular location">
    <subcellularLocation>
        <location evidence="1">Cell membrane</location>
        <topology evidence="1">Multi-pass membrane protein</topology>
    </subcellularLocation>
</comment>
<keyword evidence="6 8" id="KW-1133">Transmembrane helix</keyword>
<keyword evidence="3" id="KW-0813">Transport</keyword>
<keyword evidence="7 8" id="KW-0472">Membrane</keyword>
<keyword evidence="4" id="KW-1003">Cell membrane</keyword>
<dbReference type="Pfam" id="PF03591">
    <property type="entry name" value="AzlC"/>
    <property type="match status" value="1"/>
</dbReference>
<comment type="similarity">
    <text evidence="2">Belongs to the AzlC family.</text>
</comment>
<keyword evidence="10" id="KW-1185">Reference proteome</keyword>
<dbReference type="AlphaFoldDB" id="A0A368Y0U5"/>
<proteinExistence type="inferred from homology"/>
<dbReference type="EMBL" id="QPJK01000003">
    <property type="protein sequence ID" value="RCW72427.1"/>
    <property type="molecule type" value="Genomic_DNA"/>
</dbReference>
<sequence length="227" mass="23043">MEAGRTTASGGGWRAGFAVGAGFGVGAFALAVGFGAAAVAQGWPAWLATLMSAIVFAGGAQFALVMAFAGGGVSAALGAATLINLRFIPMALTSEFKGGAWRRSLEAQAVVDASWAAARRPDGGVDRAKMLGATLVQWPAWVAGTAIGAYLAPEPALARAIGLDLVFPGFFLVFVLDIVRNEPRRRGTVALAVLVTAGMCWLVPPGVALMFASTAALPLLLRRGAGA</sequence>
<dbReference type="PANTHER" id="PTHR34979">
    <property type="entry name" value="INNER MEMBRANE PROTEIN YGAZ"/>
    <property type="match status" value="1"/>
</dbReference>
<name>A0A368Y0U5_9BURK</name>
<evidence type="ECO:0000256" key="4">
    <source>
        <dbReference type="ARBA" id="ARBA00022475"/>
    </source>
</evidence>
<feature type="transmembrane region" description="Helical" evidence="8">
    <location>
        <begin position="157"/>
        <end position="176"/>
    </location>
</feature>
<evidence type="ECO:0000256" key="2">
    <source>
        <dbReference type="ARBA" id="ARBA00010735"/>
    </source>
</evidence>
<comment type="caution">
    <text evidence="9">The sequence shown here is derived from an EMBL/GenBank/DDBJ whole genome shotgun (WGS) entry which is preliminary data.</text>
</comment>
<dbReference type="RefSeq" id="WP_170168149.1">
    <property type="nucleotide sequence ID" value="NZ_QPJK01000003.1"/>
</dbReference>
<dbReference type="PANTHER" id="PTHR34979:SF1">
    <property type="entry name" value="INNER MEMBRANE PROTEIN YGAZ"/>
    <property type="match status" value="1"/>
</dbReference>
<accession>A0A368Y0U5</accession>
<evidence type="ECO:0000256" key="6">
    <source>
        <dbReference type="ARBA" id="ARBA00022989"/>
    </source>
</evidence>
<evidence type="ECO:0000256" key="1">
    <source>
        <dbReference type="ARBA" id="ARBA00004651"/>
    </source>
</evidence>
<evidence type="ECO:0000313" key="9">
    <source>
        <dbReference type="EMBL" id="RCW72427.1"/>
    </source>
</evidence>
<dbReference type="GO" id="GO:0005886">
    <property type="term" value="C:plasma membrane"/>
    <property type="evidence" value="ECO:0007669"/>
    <property type="project" value="UniProtKB-SubCell"/>
</dbReference>